<protein>
    <submittedName>
        <fullName evidence="1">Uncharacterized protein</fullName>
    </submittedName>
</protein>
<gene>
    <name evidence="1" type="ORF">BV25DRAFT_1828371</name>
</gene>
<evidence type="ECO:0000313" key="1">
    <source>
        <dbReference type="EMBL" id="KAI0059952.1"/>
    </source>
</evidence>
<reference evidence="1" key="1">
    <citation type="submission" date="2021-03" db="EMBL/GenBank/DDBJ databases">
        <authorList>
            <consortium name="DOE Joint Genome Institute"/>
            <person name="Ahrendt S."/>
            <person name="Looney B.P."/>
            <person name="Miyauchi S."/>
            <person name="Morin E."/>
            <person name="Drula E."/>
            <person name="Courty P.E."/>
            <person name="Chicoki N."/>
            <person name="Fauchery L."/>
            <person name="Kohler A."/>
            <person name="Kuo A."/>
            <person name="Labutti K."/>
            <person name="Pangilinan J."/>
            <person name="Lipzen A."/>
            <person name="Riley R."/>
            <person name="Andreopoulos W."/>
            <person name="He G."/>
            <person name="Johnson J."/>
            <person name="Barry K.W."/>
            <person name="Grigoriev I.V."/>
            <person name="Nagy L."/>
            <person name="Hibbett D."/>
            <person name="Henrissat B."/>
            <person name="Matheny P.B."/>
            <person name="Labbe J."/>
            <person name="Martin F."/>
        </authorList>
    </citation>
    <scope>NUCLEOTIDE SEQUENCE</scope>
    <source>
        <strain evidence="1">HHB10654</strain>
    </source>
</reference>
<accession>A0ACB8SUU5</accession>
<keyword evidence="2" id="KW-1185">Reference proteome</keyword>
<reference evidence="1" key="2">
    <citation type="journal article" date="2022" name="New Phytol.">
        <title>Evolutionary transition to the ectomycorrhizal habit in the genomes of a hyperdiverse lineage of mushroom-forming fungi.</title>
        <authorList>
            <person name="Looney B."/>
            <person name="Miyauchi S."/>
            <person name="Morin E."/>
            <person name="Drula E."/>
            <person name="Courty P.E."/>
            <person name="Kohler A."/>
            <person name="Kuo A."/>
            <person name="LaButti K."/>
            <person name="Pangilinan J."/>
            <person name="Lipzen A."/>
            <person name="Riley R."/>
            <person name="Andreopoulos W."/>
            <person name="He G."/>
            <person name="Johnson J."/>
            <person name="Nolan M."/>
            <person name="Tritt A."/>
            <person name="Barry K.W."/>
            <person name="Grigoriev I.V."/>
            <person name="Nagy L.G."/>
            <person name="Hibbett D."/>
            <person name="Henrissat B."/>
            <person name="Matheny P.B."/>
            <person name="Labbe J."/>
            <person name="Martin F.M."/>
        </authorList>
    </citation>
    <scope>NUCLEOTIDE SEQUENCE</scope>
    <source>
        <strain evidence="1">HHB10654</strain>
    </source>
</reference>
<sequence length="78" mass="9672">MAFLNTPSRSTYLFGELHREGGQLLKSRLNEWERELQYLKFRIAEWKQFASAEHEEYYEFRDYLLRKLTDHMHFELKV</sequence>
<evidence type="ECO:0000313" key="2">
    <source>
        <dbReference type="Proteomes" id="UP000814140"/>
    </source>
</evidence>
<feature type="non-terminal residue" evidence="1">
    <location>
        <position position="78"/>
    </location>
</feature>
<comment type="caution">
    <text evidence="1">The sequence shown here is derived from an EMBL/GenBank/DDBJ whole genome shotgun (WGS) entry which is preliminary data.</text>
</comment>
<organism evidence="1 2">
    <name type="scientific">Artomyces pyxidatus</name>
    <dbReference type="NCBI Taxonomy" id="48021"/>
    <lineage>
        <taxon>Eukaryota</taxon>
        <taxon>Fungi</taxon>
        <taxon>Dikarya</taxon>
        <taxon>Basidiomycota</taxon>
        <taxon>Agaricomycotina</taxon>
        <taxon>Agaricomycetes</taxon>
        <taxon>Russulales</taxon>
        <taxon>Auriscalpiaceae</taxon>
        <taxon>Artomyces</taxon>
    </lineage>
</organism>
<dbReference type="EMBL" id="MU277222">
    <property type="protein sequence ID" value="KAI0059952.1"/>
    <property type="molecule type" value="Genomic_DNA"/>
</dbReference>
<dbReference type="Proteomes" id="UP000814140">
    <property type="component" value="Unassembled WGS sequence"/>
</dbReference>
<proteinExistence type="predicted"/>
<name>A0ACB8SUU5_9AGAM</name>